<comment type="caution">
    <text evidence="2">The sequence shown here is derived from an EMBL/GenBank/DDBJ whole genome shotgun (WGS) entry which is preliminary data.</text>
</comment>
<keyword evidence="3" id="KW-1185">Reference proteome</keyword>
<evidence type="ECO:0000256" key="1">
    <source>
        <dbReference type="SAM" id="Phobius"/>
    </source>
</evidence>
<keyword evidence="1" id="KW-1133">Transmembrane helix</keyword>
<dbReference type="RefSeq" id="WP_311349082.1">
    <property type="nucleotide sequence ID" value="NZ_JAVRHR010000001.1"/>
</dbReference>
<organism evidence="2 3">
    <name type="scientific">Croceitalea rosinachiae</name>
    <dbReference type="NCBI Taxonomy" id="3075596"/>
    <lineage>
        <taxon>Bacteria</taxon>
        <taxon>Pseudomonadati</taxon>
        <taxon>Bacteroidota</taxon>
        <taxon>Flavobacteriia</taxon>
        <taxon>Flavobacteriales</taxon>
        <taxon>Flavobacteriaceae</taxon>
        <taxon>Croceitalea</taxon>
    </lineage>
</organism>
<feature type="transmembrane region" description="Helical" evidence="1">
    <location>
        <begin position="82"/>
        <end position="101"/>
    </location>
</feature>
<feature type="transmembrane region" description="Helical" evidence="1">
    <location>
        <begin position="25"/>
        <end position="46"/>
    </location>
</feature>
<keyword evidence="1" id="KW-0812">Transmembrane</keyword>
<reference evidence="2 3" key="1">
    <citation type="submission" date="2023-09" db="EMBL/GenBank/DDBJ databases">
        <authorList>
            <person name="Rey-Velasco X."/>
        </authorList>
    </citation>
    <scope>NUCLEOTIDE SEQUENCE [LARGE SCALE GENOMIC DNA]</scope>
    <source>
        <strain evidence="2 3">F388</strain>
    </source>
</reference>
<feature type="transmembrane region" description="Helical" evidence="1">
    <location>
        <begin position="121"/>
        <end position="140"/>
    </location>
</feature>
<keyword evidence="1" id="KW-0472">Membrane</keyword>
<sequence>MNLEQVGQLPQTFYDQKGVPKWRWYLMKIFYGFIFIAFGYQIWTTILTNTALWDPMEAVAFSFWAAYATLMGLGIRYPLKMLPLLLLQLFYKTVWLLIAYLPLKAAGNLDETALELYKANSMGIVLDILIIPWGYVYKSYIKKLLKFR</sequence>
<feature type="transmembrane region" description="Helical" evidence="1">
    <location>
        <begin position="58"/>
        <end position="75"/>
    </location>
</feature>
<gene>
    <name evidence="2" type="ORF">RM706_00630</name>
</gene>
<dbReference type="Proteomes" id="UP001255246">
    <property type="component" value="Unassembled WGS sequence"/>
</dbReference>
<evidence type="ECO:0000313" key="2">
    <source>
        <dbReference type="EMBL" id="MDT0605511.1"/>
    </source>
</evidence>
<evidence type="ECO:0000313" key="3">
    <source>
        <dbReference type="Proteomes" id="UP001255246"/>
    </source>
</evidence>
<name>A0ABU3A5R8_9FLAO</name>
<accession>A0ABU3A5R8</accession>
<proteinExistence type="predicted"/>
<dbReference type="EMBL" id="JAVRHR010000001">
    <property type="protein sequence ID" value="MDT0605511.1"/>
    <property type="molecule type" value="Genomic_DNA"/>
</dbReference>
<protein>
    <submittedName>
        <fullName evidence="2">Uncharacterized protein</fullName>
    </submittedName>
</protein>